<keyword evidence="1" id="KW-0472">Membrane</keyword>
<dbReference type="InParanoid" id="Q75AM8"/>
<reference evidence="3" key="2">
    <citation type="journal article" date="2013" name="G3 (Bethesda)">
        <title>Genomes of Ashbya fungi isolated from insects reveal four mating-type loci, numerous translocations, lack of transposons, and distinct gene duplications.</title>
        <authorList>
            <person name="Dietrich F.S."/>
            <person name="Voegeli S."/>
            <person name="Kuo S."/>
            <person name="Philippsen P."/>
        </authorList>
    </citation>
    <scope>GENOME REANNOTATION</scope>
    <source>
        <strain evidence="3">ATCC 10895 / CBS 109.51 / FGSC 9923 / NRRL Y-1056</strain>
    </source>
</reference>
<evidence type="ECO:0000256" key="1">
    <source>
        <dbReference type="SAM" id="Phobius"/>
    </source>
</evidence>
<keyword evidence="1" id="KW-1133">Transmembrane helix</keyword>
<name>Q75AM8_EREGS</name>
<dbReference type="GeneID" id="4620132"/>
<dbReference type="EMBL" id="AE016817">
    <property type="protein sequence ID" value="AAS51814.2"/>
    <property type="molecule type" value="Genomic_DNA"/>
</dbReference>
<evidence type="ECO:0000313" key="3">
    <source>
        <dbReference type="Proteomes" id="UP000000591"/>
    </source>
</evidence>
<dbReference type="Proteomes" id="UP000000591">
    <property type="component" value="Chromosome IV"/>
</dbReference>
<feature type="transmembrane region" description="Helical" evidence="1">
    <location>
        <begin position="354"/>
        <end position="374"/>
    </location>
</feature>
<accession>Q75AM8</accession>
<dbReference type="RefSeq" id="NP_983990.2">
    <property type="nucleotide sequence ID" value="NM_209343.2"/>
</dbReference>
<gene>
    <name evidence="2" type="ORF">AGOS_ADL106C</name>
</gene>
<reference evidence="2 3" key="1">
    <citation type="journal article" date="2004" name="Science">
        <title>The Ashbya gossypii genome as a tool for mapping the ancient Saccharomyces cerevisiae genome.</title>
        <authorList>
            <person name="Dietrich F.S."/>
            <person name="Voegeli S."/>
            <person name="Brachat S."/>
            <person name="Lerch A."/>
            <person name="Gates K."/>
            <person name="Steiner S."/>
            <person name="Mohr C."/>
            <person name="Pohlmann R."/>
            <person name="Luedi P."/>
            <person name="Choi S."/>
            <person name="Wing R.A."/>
            <person name="Flavier A."/>
            <person name="Gaffney T.D."/>
            <person name="Philippsen P."/>
        </authorList>
    </citation>
    <scope>NUCLEOTIDE SEQUENCE [LARGE SCALE GENOMIC DNA]</scope>
    <source>
        <strain evidence="3">ATCC 10895 / CBS 109.51 / FGSC 9923 / NRRL Y-1056</strain>
    </source>
</reference>
<dbReference type="OrthoDB" id="4036011at2759"/>
<organism evidence="2 3">
    <name type="scientific">Eremothecium gossypii (strain ATCC 10895 / CBS 109.51 / FGSC 9923 / NRRL Y-1056)</name>
    <name type="common">Yeast</name>
    <name type="synonym">Ashbya gossypii</name>
    <dbReference type="NCBI Taxonomy" id="284811"/>
    <lineage>
        <taxon>Eukaryota</taxon>
        <taxon>Fungi</taxon>
        <taxon>Dikarya</taxon>
        <taxon>Ascomycota</taxon>
        <taxon>Saccharomycotina</taxon>
        <taxon>Saccharomycetes</taxon>
        <taxon>Saccharomycetales</taxon>
        <taxon>Saccharomycetaceae</taxon>
        <taxon>Eremothecium</taxon>
    </lineage>
</organism>
<dbReference type="KEGG" id="ago:AGOS_ADL106C"/>
<feature type="transmembrane region" description="Helical" evidence="1">
    <location>
        <begin position="20"/>
        <end position="39"/>
    </location>
</feature>
<proteinExistence type="predicted"/>
<sequence length="534" mass="57958">MSDQQFVHPLGLKSRLLGCLFSPLVVVPAVVYLFTIWTVHTIAAPHGTAVPPAALPGAPLLPAAGPAAPAGGTLWPPAAPTFDVRALDDALRRYLDESLTTSAQTLDRYIRENYNHTVDASLRAWNETLSSSIKLLHELLLQQQRQSVSISGELQSQGQRIRGAVKRLTETGLSVGSDLGPRVSDMHLDDSFLAPLYKDVNSTIKQLPSLIPAAFPAFKWAPLNLSSVRREADQVRREALHLYANRYSGDLRRRSTPPALGLAARHTAVVAALTAAALVLRCAGEWFAFHLQNHAIVRAALEAHEPPCTGVALTAWRHAAIRALAAAHEHPFVYCALRPMRDLAPRAWRRASTWALWCGAHGGALLWFLLFVALTDWQLAVATLPHAQRLHHRAQPADAADVVANLHAALETRLRPALRDAHAAALGAAADHLHRKLAPLLARIDSSRPSVLPLPALIVPQPVWPAWPPAADLAPVIRAAIPRAHPLRLASRSIPAPQFVAVSLSTVFRPAVIVIAVLIIIHHLVGLLLVLRTR</sequence>
<protein>
    <submittedName>
        <fullName evidence="2">ADL106Cp</fullName>
    </submittedName>
</protein>
<feature type="transmembrane region" description="Helical" evidence="1">
    <location>
        <begin position="507"/>
        <end position="531"/>
    </location>
</feature>
<evidence type="ECO:0000313" key="2">
    <source>
        <dbReference type="EMBL" id="AAS51814.2"/>
    </source>
</evidence>
<dbReference type="AlphaFoldDB" id="Q75AM8"/>
<keyword evidence="3" id="KW-1185">Reference proteome</keyword>
<dbReference type="OMA" id="HINTARK"/>
<keyword evidence="1" id="KW-0812">Transmembrane</keyword>
<dbReference type="HOGENOM" id="CLU_509929_0_0_1"/>